<feature type="domain" description="RRM" evidence="4">
    <location>
        <begin position="151"/>
        <end position="232"/>
    </location>
</feature>
<dbReference type="PANTHER" id="PTHR23204">
    <property type="entry name" value="CLEAVAGE AND POLYADENYLATION SPECIFIC FACTOR"/>
    <property type="match status" value="1"/>
</dbReference>
<feature type="compositionally biased region" description="Low complexity" evidence="3">
    <location>
        <begin position="73"/>
        <end position="106"/>
    </location>
</feature>
<dbReference type="Gene3D" id="3.30.70.330">
    <property type="match status" value="1"/>
</dbReference>
<evidence type="ECO:0000256" key="2">
    <source>
        <dbReference type="PROSITE-ProRule" id="PRU00176"/>
    </source>
</evidence>
<sequence length="382" mass="40916">MSDEFDIYGDDTFDLGIQSDDILGEIVGESTTREAKRQKLNKASNDDDLFEDLGEIDKKDKAKRTSSHDRQNDSSQQHPSSDNSSNTPKQPTSSQSSQQHQQPLQKIPTTVSTHTQSPRSTSGDSPSSRRAAAELPQAMTSLRGIVTHPTTAFYLGELAWYVNDEDVKAPLVQKELDSELKELTFFEQKVNGKSRGIVFLEFKSTDAAIKAKDILDNTVIDGKTPATAYTSSANPFKHVPKETSSKSQRTPDTRMSGGNTNRMMSSAGGGFNPMMPNAFNPAAFGNMNMNPYGGFNPMAAAAAARGGFMGNFENMMNMAGVARGRGGGMAMRSQQYMPRMGRGGPMMGGAGTSGPAGNGGMYINPAFFEQQQQGGGSGNGGA</sequence>
<evidence type="ECO:0000313" key="5">
    <source>
        <dbReference type="EMBL" id="CDS12050.1"/>
    </source>
</evidence>
<dbReference type="GO" id="GO:0005634">
    <property type="term" value="C:nucleus"/>
    <property type="evidence" value="ECO:0007669"/>
    <property type="project" value="UniProtKB-SubCell"/>
</dbReference>
<dbReference type="Pfam" id="PF00076">
    <property type="entry name" value="RRM_1"/>
    <property type="match status" value="1"/>
</dbReference>
<dbReference type="InterPro" id="IPR012677">
    <property type="entry name" value="Nucleotide-bd_a/b_plait_sf"/>
</dbReference>
<dbReference type="OrthoDB" id="10065185at2759"/>
<evidence type="ECO:0000256" key="1">
    <source>
        <dbReference type="ARBA" id="ARBA00006265"/>
    </source>
</evidence>
<dbReference type="InterPro" id="IPR034772">
    <property type="entry name" value="CPSF6/7"/>
</dbReference>
<dbReference type="PROSITE" id="PS50102">
    <property type="entry name" value="RRM"/>
    <property type="match status" value="1"/>
</dbReference>
<feature type="compositionally biased region" description="Basic and acidic residues" evidence="3">
    <location>
        <begin position="239"/>
        <end position="252"/>
    </location>
</feature>
<dbReference type="InterPro" id="IPR035979">
    <property type="entry name" value="RBD_domain_sf"/>
</dbReference>
<feature type="region of interest" description="Disordered" evidence="3">
    <location>
        <begin position="230"/>
        <end position="260"/>
    </location>
</feature>
<name>A0A077WXS1_9FUNG</name>
<protein>
    <recommendedName>
        <fullName evidence="4">RRM domain-containing protein</fullName>
    </recommendedName>
</protein>
<reference evidence="5" key="1">
    <citation type="journal article" date="2014" name="Genome Announc.">
        <title>De novo whole-genome sequence and genome annotation of Lichtheimia ramosa.</title>
        <authorList>
            <person name="Linde J."/>
            <person name="Schwartze V."/>
            <person name="Binder U."/>
            <person name="Lass-Florl C."/>
            <person name="Voigt K."/>
            <person name="Horn F."/>
        </authorList>
    </citation>
    <scope>NUCLEOTIDE SEQUENCE</scope>
    <source>
        <strain evidence="5">JMRC FSU:6197</strain>
    </source>
</reference>
<feature type="region of interest" description="Disordered" evidence="3">
    <location>
        <begin position="31"/>
        <end position="132"/>
    </location>
</feature>
<accession>A0A077WXS1</accession>
<dbReference type="GO" id="GO:0003723">
    <property type="term" value="F:RNA binding"/>
    <property type="evidence" value="ECO:0007669"/>
    <property type="project" value="UniProtKB-UniRule"/>
</dbReference>
<keyword evidence="2" id="KW-0694">RNA-binding</keyword>
<organism evidence="5">
    <name type="scientific">Lichtheimia ramosa</name>
    <dbReference type="NCBI Taxonomy" id="688394"/>
    <lineage>
        <taxon>Eukaryota</taxon>
        <taxon>Fungi</taxon>
        <taxon>Fungi incertae sedis</taxon>
        <taxon>Mucoromycota</taxon>
        <taxon>Mucoromycotina</taxon>
        <taxon>Mucoromycetes</taxon>
        <taxon>Mucorales</taxon>
        <taxon>Lichtheimiaceae</taxon>
        <taxon>Lichtheimia</taxon>
    </lineage>
</organism>
<dbReference type="AlphaFoldDB" id="A0A077WXS1"/>
<dbReference type="GO" id="GO:0006397">
    <property type="term" value="P:mRNA processing"/>
    <property type="evidence" value="ECO:0007669"/>
    <property type="project" value="UniProtKB-KW"/>
</dbReference>
<dbReference type="EMBL" id="LK023357">
    <property type="protein sequence ID" value="CDS12050.1"/>
    <property type="molecule type" value="Genomic_DNA"/>
</dbReference>
<evidence type="ECO:0000256" key="3">
    <source>
        <dbReference type="SAM" id="MobiDB-lite"/>
    </source>
</evidence>
<evidence type="ECO:0000259" key="4">
    <source>
        <dbReference type="PROSITE" id="PS50102"/>
    </source>
</evidence>
<gene>
    <name evidence="5" type="ORF">LRAMOSA04245</name>
</gene>
<comment type="similarity">
    <text evidence="1">Belongs to the RRM CPSF6/7 family.</text>
</comment>
<dbReference type="InterPro" id="IPR000504">
    <property type="entry name" value="RRM_dom"/>
</dbReference>
<proteinExistence type="inferred from homology"/>
<feature type="compositionally biased region" description="Low complexity" evidence="3">
    <location>
        <begin position="117"/>
        <end position="130"/>
    </location>
</feature>
<dbReference type="SUPFAM" id="SSF54928">
    <property type="entry name" value="RNA-binding domain, RBD"/>
    <property type="match status" value="1"/>
</dbReference>
<feature type="compositionally biased region" description="Polar residues" evidence="3">
    <location>
        <begin position="107"/>
        <end position="116"/>
    </location>
</feature>